<dbReference type="PRINTS" id="PR00368">
    <property type="entry name" value="FADPNR"/>
</dbReference>
<dbReference type="PANTHER" id="PTHR38688:SF1">
    <property type="entry name" value="FAD_NAD(P)-BINDING DOMAIN-CONTAINING PROTEIN"/>
    <property type="match status" value="1"/>
</dbReference>
<dbReference type="Proteomes" id="UP000013827">
    <property type="component" value="Unassembled WGS sequence"/>
</dbReference>
<keyword evidence="3" id="KW-1185">Reference proteome</keyword>
<dbReference type="InterPro" id="IPR036188">
    <property type="entry name" value="FAD/NAD-bd_sf"/>
</dbReference>
<accession>A0A0D3KNN3</accession>
<dbReference type="HOGENOM" id="CLU_033663_1_0_1"/>
<dbReference type="PaxDb" id="2903-EOD37368"/>
<evidence type="ECO:0000259" key="1">
    <source>
        <dbReference type="Pfam" id="PF07992"/>
    </source>
</evidence>
<dbReference type="InterPro" id="IPR053275">
    <property type="entry name" value="Agnestin_monoxygenase"/>
</dbReference>
<dbReference type="RefSeq" id="XP_005789797.1">
    <property type="nucleotide sequence ID" value="XM_005789740.1"/>
</dbReference>
<dbReference type="GeneID" id="17282638"/>
<dbReference type="OMA" id="VEYAVGF"/>
<evidence type="ECO:0000313" key="2">
    <source>
        <dbReference type="EnsemblProtists" id="EOD37368"/>
    </source>
</evidence>
<feature type="domain" description="FAD/NAD(P)-binding" evidence="1">
    <location>
        <begin position="12"/>
        <end position="228"/>
    </location>
</feature>
<reference evidence="2" key="2">
    <citation type="submission" date="2024-10" db="UniProtKB">
        <authorList>
            <consortium name="EnsemblProtists"/>
        </authorList>
    </citation>
    <scope>IDENTIFICATION</scope>
</reference>
<dbReference type="GO" id="GO:0016491">
    <property type="term" value="F:oxidoreductase activity"/>
    <property type="evidence" value="ECO:0007669"/>
    <property type="project" value="InterPro"/>
</dbReference>
<dbReference type="InterPro" id="IPR023753">
    <property type="entry name" value="FAD/NAD-binding_dom"/>
</dbReference>
<reference evidence="3" key="1">
    <citation type="journal article" date="2013" name="Nature">
        <title>Pan genome of the phytoplankton Emiliania underpins its global distribution.</title>
        <authorList>
            <person name="Read B.A."/>
            <person name="Kegel J."/>
            <person name="Klute M.J."/>
            <person name="Kuo A."/>
            <person name="Lefebvre S.C."/>
            <person name="Maumus F."/>
            <person name="Mayer C."/>
            <person name="Miller J."/>
            <person name="Monier A."/>
            <person name="Salamov A."/>
            <person name="Young J."/>
            <person name="Aguilar M."/>
            <person name="Claverie J.M."/>
            <person name="Frickenhaus S."/>
            <person name="Gonzalez K."/>
            <person name="Herman E.K."/>
            <person name="Lin Y.C."/>
            <person name="Napier J."/>
            <person name="Ogata H."/>
            <person name="Sarno A.F."/>
            <person name="Shmutz J."/>
            <person name="Schroeder D."/>
            <person name="de Vargas C."/>
            <person name="Verret F."/>
            <person name="von Dassow P."/>
            <person name="Valentin K."/>
            <person name="Van de Peer Y."/>
            <person name="Wheeler G."/>
            <person name="Dacks J.B."/>
            <person name="Delwiche C.F."/>
            <person name="Dyhrman S.T."/>
            <person name="Glockner G."/>
            <person name="John U."/>
            <person name="Richards T."/>
            <person name="Worden A.Z."/>
            <person name="Zhang X."/>
            <person name="Grigoriev I.V."/>
            <person name="Allen A.E."/>
            <person name="Bidle K."/>
            <person name="Borodovsky M."/>
            <person name="Bowler C."/>
            <person name="Brownlee C."/>
            <person name="Cock J.M."/>
            <person name="Elias M."/>
            <person name="Gladyshev V.N."/>
            <person name="Groth M."/>
            <person name="Guda C."/>
            <person name="Hadaegh A."/>
            <person name="Iglesias-Rodriguez M.D."/>
            <person name="Jenkins J."/>
            <person name="Jones B.M."/>
            <person name="Lawson T."/>
            <person name="Leese F."/>
            <person name="Lindquist E."/>
            <person name="Lobanov A."/>
            <person name="Lomsadze A."/>
            <person name="Malik S.B."/>
            <person name="Marsh M.E."/>
            <person name="Mackinder L."/>
            <person name="Mock T."/>
            <person name="Mueller-Roeber B."/>
            <person name="Pagarete A."/>
            <person name="Parker M."/>
            <person name="Probert I."/>
            <person name="Quesneville H."/>
            <person name="Raines C."/>
            <person name="Rensing S.A."/>
            <person name="Riano-Pachon D.M."/>
            <person name="Richier S."/>
            <person name="Rokitta S."/>
            <person name="Shiraiwa Y."/>
            <person name="Soanes D.M."/>
            <person name="van der Giezen M."/>
            <person name="Wahlund T.M."/>
            <person name="Williams B."/>
            <person name="Wilson W."/>
            <person name="Wolfe G."/>
            <person name="Wurch L.L."/>
        </authorList>
    </citation>
    <scope>NUCLEOTIDE SEQUENCE</scope>
</reference>
<dbReference type="AlphaFoldDB" id="A0A0D3KNN3"/>
<dbReference type="SUPFAM" id="SSF51905">
    <property type="entry name" value="FAD/NAD(P)-binding domain"/>
    <property type="match status" value="1"/>
</dbReference>
<dbReference type="eggNOG" id="ENOG502RXKM">
    <property type="taxonomic scope" value="Eukaryota"/>
</dbReference>
<sequence length="344" mass="36652">MKAHTPQFMQTDWLVVGAGPCGIFAVASLLRRGAKVTWIDPSFSTGRLSRYGSVPANTRNDRLCRAFQSLPHLQFAPRQASRAGPSLARTDPGSTASLQLSIDALRDGSEALQSHEAVRAVQGSVHLLAGDGDGWRAETCPSGELRSRNVLLCTGAAPRLPSPALTARLAAAGIPVLDHDTVVTPAAFEADGLARRLRGSRLAVVGGSHSGLLAARNAVRLAGCERVDVYGRGAAVKFAEERPDYIKYDGTGLKGEVAAWAREALDQGLVRYCRHCGRTGRIARGLHGGGIAFPEVWTDPEGHTEPRVGFVRSYVAHLERIFDAAESEAADHVAREPEACAVLI</sequence>
<dbReference type="PANTHER" id="PTHR38688">
    <property type="entry name" value="PYR_REDOX_2 DOMAIN-CONTAINING PROTEIN"/>
    <property type="match status" value="1"/>
</dbReference>
<name>A0A0D3KNN3_EMIH1</name>
<dbReference type="EnsemblProtists" id="EOD37368">
    <property type="protein sequence ID" value="EOD37368"/>
    <property type="gene ID" value="EMIHUDRAFT_225517"/>
</dbReference>
<dbReference type="Gene3D" id="3.50.50.60">
    <property type="entry name" value="FAD/NAD(P)-binding domain"/>
    <property type="match status" value="1"/>
</dbReference>
<dbReference type="KEGG" id="ehx:EMIHUDRAFT_225517"/>
<protein>
    <recommendedName>
        <fullName evidence="1">FAD/NAD(P)-binding domain-containing protein</fullName>
    </recommendedName>
</protein>
<dbReference type="STRING" id="2903.R1DP71"/>
<dbReference type="Pfam" id="PF07992">
    <property type="entry name" value="Pyr_redox_2"/>
    <property type="match status" value="1"/>
</dbReference>
<organism evidence="2 3">
    <name type="scientific">Emiliania huxleyi (strain CCMP1516)</name>
    <dbReference type="NCBI Taxonomy" id="280463"/>
    <lineage>
        <taxon>Eukaryota</taxon>
        <taxon>Haptista</taxon>
        <taxon>Haptophyta</taxon>
        <taxon>Prymnesiophyceae</taxon>
        <taxon>Isochrysidales</taxon>
        <taxon>Noelaerhabdaceae</taxon>
        <taxon>Emiliania</taxon>
    </lineage>
</organism>
<evidence type="ECO:0000313" key="3">
    <source>
        <dbReference type="Proteomes" id="UP000013827"/>
    </source>
</evidence>
<proteinExistence type="predicted"/>